<reference evidence="9 10" key="1">
    <citation type="submission" date="2023-02" db="EMBL/GenBank/DDBJ databases">
        <title>Bacterial whole genomic sequence of Curvibacter sp. HBC61.</title>
        <authorList>
            <person name="Le V."/>
            <person name="Ko S.-R."/>
            <person name="Ahn C.-Y."/>
            <person name="Oh H.-M."/>
        </authorList>
    </citation>
    <scope>NUCLEOTIDE SEQUENCE [LARGE SCALE GENOMIC DNA]</scope>
    <source>
        <strain evidence="9 10">HBC61</strain>
    </source>
</reference>
<dbReference type="Gene3D" id="2.40.30.170">
    <property type="match status" value="1"/>
</dbReference>
<evidence type="ECO:0000259" key="6">
    <source>
        <dbReference type="Pfam" id="PF25954"/>
    </source>
</evidence>
<dbReference type="Proteomes" id="UP001528673">
    <property type="component" value="Unassembled WGS sequence"/>
</dbReference>
<dbReference type="InterPro" id="IPR006143">
    <property type="entry name" value="RND_pump_MFP"/>
</dbReference>
<comment type="caution">
    <text evidence="9">The sequence shown here is derived from an EMBL/GenBank/DDBJ whole genome shotgun (WGS) entry which is preliminary data.</text>
</comment>
<dbReference type="InterPro" id="IPR058648">
    <property type="entry name" value="HH_CzcB-like"/>
</dbReference>
<evidence type="ECO:0000256" key="1">
    <source>
        <dbReference type="ARBA" id="ARBA00009477"/>
    </source>
</evidence>
<evidence type="ECO:0000259" key="5">
    <source>
        <dbReference type="Pfam" id="PF25893"/>
    </source>
</evidence>
<evidence type="ECO:0000313" key="9">
    <source>
        <dbReference type="EMBL" id="MDD0837119.1"/>
    </source>
</evidence>
<dbReference type="SUPFAM" id="SSF111369">
    <property type="entry name" value="HlyD-like secretion proteins"/>
    <property type="match status" value="1"/>
</dbReference>
<dbReference type="Gene3D" id="2.40.420.20">
    <property type="match status" value="1"/>
</dbReference>
<evidence type="ECO:0000256" key="4">
    <source>
        <dbReference type="SAM" id="MobiDB-lite"/>
    </source>
</evidence>
<dbReference type="InterPro" id="IPR051909">
    <property type="entry name" value="MFP_Cation_Efflux"/>
</dbReference>
<feature type="coiled-coil region" evidence="3">
    <location>
        <begin position="296"/>
        <end position="323"/>
    </location>
</feature>
<organism evidence="9 10">
    <name type="scientific">Curvibacter cyanobacteriorum</name>
    <dbReference type="NCBI Taxonomy" id="3026422"/>
    <lineage>
        <taxon>Bacteria</taxon>
        <taxon>Pseudomonadati</taxon>
        <taxon>Pseudomonadota</taxon>
        <taxon>Betaproteobacteria</taxon>
        <taxon>Burkholderiales</taxon>
        <taxon>Comamonadaceae</taxon>
        <taxon>Curvibacter</taxon>
    </lineage>
</organism>
<dbReference type="InterPro" id="IPR058649">
    <property type="entry name" value="CzcB_C"/>
</dbReference>
<feature type="domain" description="CzcB-like barrel-sandwich hybrid" evidence="7">
    <location>
        <begin position="229"/>
        <end position="372"/>
    </location>
</feature>
<dbReference type="Pfam" id="PF25893">
    <property type="entry name" value="HH_CzcB"/>
    <property type="match status" value="1"/>
</dbReference>
<dbReference type="Pfam" id="PF25975">
    <property type="entry name" value="CzcB_C"/>
    <property type="match status" value="1"/>
</dbReference>
<name>A0ABT5MSU2_9BURK</name>
<dbReference type="InterPro" id="IPR058647">
    <property type="entry name" value="BSH_CzcB-like"/>
</dbReference>
<sequence length="532" mass="57058">MHFVITRFQRLAGLLGRPRALIGLLLTALLLALLLVWRPWQGLAVDSEHDHDHDPVPKASARAEHAHAPGEAPDAHGAEPPKGPHGGQWLRSGAATLEVLLAPVGEQTRLRVWRPAEGSPGGTQAGELEPLQATVTWLTGEVRRLSFEPDQGGWLSREALPEPHAFEIRLTLPGSKGPIEWVFTASEGLLRLSDAQIQAAALGLEVATASPLAPASQWTGEIRLNEDLTAHVVPRVAGVVEQVPAQLGQRVRRGQVLAVIASATASELRSEWQTAQKRLTLAQLTHQRELRLWQQKVSAQQDYLQAEQALQEAEITLAHVQQKLSALGLSGTASGALNRFELRAPLDGEVIEKHLSQGEAIKEDAPVFTVSDLRQVWAEVDVPARDLSRLRVGDTVQVHASALDTSAEGRVTFVGALIGEQTRLAKARVLLANPNGAWRPGLYVTVTTRAAAAEPAVPAVTVTSDAVQTLDGRPVVFVRVKGGFLAQAVTLGRSDGPRVEVLQGLQAGASYVARGSFVLKSELGKASAEHSH</sequence>
<dbReference type="Gene3D" id="2.40.50.100">
    <property type="match status" value="1"/>
</dbReference>
<comment type="similarity">
    <text evidence="1">Belongs to the membrane fusion protein (MFP) (TC 8.A.1) family.</text>
</comment>
<feature type="region of interest" description="Disordered" evidence="4">
    <location>
        <begin position="47"/>
        <end position="89"/>
    </location>
</feature>
<dbReference type="PANTHER" id="PTHR30097">
    <property type="entry name" value="CATION EFFLUX SYSTEM PROTEIN CUSB"/>
    <property type="match status" value="1"/>
</dbReference>
<keyword evidence="10" id="KW-1185">Reference proteome</keyword>
<dbReference type="Pfam" id="PF25954">
    <property type="entry name" value="Beta-barrel_RND_2"/>
    <property type="match status" value="1"/>
</dbReference>
<protein>
    <submittedName>
        <fullName evidence="9">Efflux RND transporter periplasmic adaptor subunit</fullName>
    </submittedName>
</protein>
<feature type="domain" description="CzcB-like C-terminal circularly permuted SH3-like" evidence="8">
    <location>
        <begin position="460"/>
        <end position="520"/>
    </location>
</feature>
<dbReference type="RefSeq" id="WP_273947997.1">
    <property type="nucleotide sequence ID" value="NZ_JAQSIP010000001.1"/>
</dbReference>
<keyword evidence="3" id="KW-0175">Coiled coil</keyword>
<proteinExistence type="inferred from homology"/>
<evidence type="ECO:0000256" key="2">
    <source>
        <dbReference type="ARBA" id="ARBA00022448"/>
    </source>
</evidence>
<accession>A0ABT5MSU2</accession>
<evidence type="ECO:0000313" key="10">
    <source>
        <dbReference type="Proteomes" id="UP001528673"/>
    </source>
</evidence>
<dbReference type="EMBL" id="JAQSIP010000001">
    <property type="protein sequence ID" value="MDD0837119.1"/>
    <property type="molecule type" value="Genomic_DNA"/>
</dbReference>
<keyword evidence="2" id="KW-0813">Transport</keyword>
<evidence type="ECO:0000259" key="7">
    <source>
        <dbReference type="Pfam" id="PF25973"/>
    </source>
</evidence>
<gene>
    <name evidence="9" type="ORF">PSQ40_00900</name>
</gene>
<dbReference type="NCBIfam" id="TIGR01730">
    <property type="entry name" value="RND_mfp"/>
    <property type="match status" value="1"/>
</dbReference>
<feature type="compositionally biased region" description="Basic and acidic residues" evidence="4">
    <location>
        <begin position="47"/>
        <end position="79"/>
    </location>
</feature>
<dbReference type="InterPro" id="IPR058792">
    <property type="entry name" value="Beta-barrel_RND_2"/>
</dbReference>
<evidence type="ECO:0000256" key="3">
    <source>
        <dbReference type="SAM" id="Coils"/>
    </source>
</evidence>
<evidence type="ECO:0000259" key="8">
    <source>
        <dbReference type="Pfam" id="PF25975"/>
    </source>
</evidence>
<feature type="domain" description="CusB-like beta-barrel" evidence="6">
    <location>
        <begin position="375"/>
        <end position="451"/>
    </location>
</feature>
<dbReference type="PANTHER" id="PTHR30097:SF4">
    <property type="entry name" value="SLR6042 PROTEIN"/>
    <property type="match status" value="1"/>
</dbReference>
<dbReference type="Pfam" id="PF25973">
    <property type="entry name" value="BSH_CzcB"/>
    <property type="match status" value="1"/>
</dbReference>
<feature type="domain" description="CzcB-like alpha-helical hairpin" evidence="5">
    <location>
        <begin position="267"/>
        <end position="326"/>
    </location>
</feature>